<reference evidence="1 2" key="1">
    <citation type="submission" date="2019-06" db="EMBL/GenBank/DDBJ databases">
        <title>Description of Kitasatospora acidophila sp. nov. isolated from pine grove soil, and reclassification of Streptomyces novaecaesareae to Kitasatospora novaeceasareae comb. nov.</title>
        <authorList>
            <person name="Kim M.J."/>
        </authorList>
    </citation>
    <scope>NUCLEOTIDE SEQUENCE [LARGE SCALE GENOMIC DNA]</scope>
    <source>
        <strain evidence="1 2">MMS16-CNU292</strain>
    </source>
</reference>
<dbReference type="InterPro" id="IPR009959">
    <property type="entry name" value="Cyclase_SnoaL-like"/>
</dbReference>
<name>A0A540VXY1_9ACTN</name>
<accession>A0A540VXY1</accession>
<dbReference type="Gene3D" id="3.10.450.50">
    <property type="match status" value="1"/>
</dbReference>
<dbReference type="AlphaFoldDB" id="A0A540VXY1"/>
<organism evidence="1 2">
    <name type="scientific">Kitasatospora acidiphila</name>
    <dbReference type="NCBI Taxonomy" id="2567942"/>
    <lineage>
        <taxon>Bacteria</taxon>
        <taxon>Bacillati</taxon>
        <taxon>Actinomycetota</taxon>
        <taxon>Actinomycetes</taxon>
        <taxon>Kitasatosporales</taxon>
        <taxon>Streptomycetaceae</taxon>
        <taxon>Kitasatospora</taxon>
    </lineage>
</organism>
<protein>
    <submittedName>
        <fullName evidence="1">Ester cyclase</fullName>
    </submittedName>
</protein>
<sequence length="76" mass="8520">MPDGPALQTHMVAENNRLASRSVWDGTIAGTGRAGDFTTLDFFRVEDGLIVEHWESVDWVRAYQAFGLLPDDIRDI</sequence>
<dbReference type="InterPro" id="IPR032710">
    <property type="entry name" value="NTF2-like_dom_sf"/>
</dbReference>
<dbReference type="OrthoDB" id="9182871at2"/>
<gene>
    <name evidence="1" type="ORF">E6W39_04390</name>
</gene>
<keyword evidence="2" id="KW-1185">Reference proteome</keyword>
<comment type="caution">
    <text evidence="1">The sequence shown here is derived from an EMBL/GenBank/DDBJ whole genome shotgun (WGS) entry which is preliminary data.</text>
</comment>
<dbReference type="EMBL" id="VIGB01000003">
    <property type="protein sequence ID" value="TQF01620.1"/>
    <property type="molecule type" value="Genomic_DNA"/>
</dbReference>
<dbReference type="Pfam" id="PF07366">
    <property type="entry name" value="SnoaL"/>
    <property type="match status" value="1"/>
</dbReference>
<dbReference type="GO" id="GO:0030638">
    <property type="term" value="P:polyketide metabolic process"/>
    <property type="evidence" value="ECO:0007669"/>
    <property type="project" value="InterPro"/>
</dbReference>
<evidence type="ECO:0000313" key="2">
    <source>
        <dbReference type="Proteomes" id="UP000319103"/>
    </source>
</evidence>
<dbReference type="Proteomes" id="UP000319103">
    <property type="component" value="Unassembled WGS sequence"/>
</dbReference>
<proteinExistence type="predicted"/>
<dbReference type="SUPFAM" id="SSF54427">
    <property type="entry name" value="NTF2-like"/>
    <property type="match status" value="1"/>
</dbReference>
<evidence type="ECO:0000313" key="1">
    <source>
        <dbReference type="EMBL" id="TQF01620.1"/>
    </source>
</evidence>